<name>A0AA38PWJ2_9AGAR</name>
<evidence type="ECO:0000313" key="2">
    <source>
        <dbReference type="Proteomes" id="UP001163850"/>
    </source>
</evidence>
<protein>
    <submittedName>
        <fullName evidence="1">Uncharacterized protein</fullName>
    </submittedName>
</protein>
<sequence length="113" mass="12828">MIRGTYSDKIQPRTITLSQHFMGSQQKLFDQYNVGGVFCLRYLDIRKFDAERLLCAIWIPINHEDHLQTVQTWLHHGECVKRAAAVLDQDQTVAVAVGLANMSFVLAVCILPV</sequence>
<comment type="caution">
    <text evidence="1">The sequence shown here is derived from an EMBL/GenBank/DDBJ whole genome shotgun (WGS) entry which is preliminary data.</text>
</comment>
<accession>A0AA38PWJ2</accession>
<dbReference type="EMBL" id="MU802039">
    <property type="protein sequence ID" value="KAJ3982994.1"/>
    <property type="molecule type" value="Genomic_DNA"/>
</dbReference>
<reference evidence="1" key="1">
    <citation type="submission" date="2022-08" db="EMBL/GenBank/DDBJ databases">
        <authorList>
            <consortium name="DOE Joint Genome Institute"/>
            <person name="Min B."/>
            <person name="Riley R."/>
            <person name="Sierra-Patev S."/>
            <person name="Naranjo-Ortiz M."/>
            <person name="Looney B."/>
            <person name="Konkel Z."/>
            <person name="Slot J.C."/>
            <person name="Sakamoto Y."/>
            <person name="Steenwyk J.L."/>
            <person name="Rokas A."/>
            <person name="Carro J."/>
            <person name="Camarero S."/>
            <person name="Ferreira P."/>
            <person name="Molpeceres G."/>
            <person name="Ruiz-Duenas F.J."/>
            <person name="Serrano A."/>
            <person name="Henrissat B."/>
            <person name="Drula E."/>
            <person name="Hughes K.W."/>
            <person name="Mata J.L."/>
            <person name="Ishikawa N.K."/>
            <person name="Vargas-Isla R."/>
            <person name="Ushijima S."/>
            <person name="Smith C.A."/>
            <person name="Ahrendt S."/>
            <person name="Andreopoulos W."/>
            <person name="He G."/>
            <person name="Labutti K."/>
            <person name="Lipzen A."/>
            <person name="Ng V."/>
            <person name="Sandor L."/>
            <person name="Barry K."/>
            <person name="Martinez A.T."/>
            <person name="Xiao Y."/>
            <person name="Gibbons J.G."/>
            <person name="Terashima K."/>
            <person name="Hibbett D.S."/>
            <person name="Grigoriev I.V."/>
        </authorList>
    </citation>
    <scope>NUCLEOTIDE SEQUENCE</scope>
    <source>
        <strain evidence="1">TFB7829</strain>
    </source>
</reference>
<organism evidence="1 2">
    <name type="scientific">Lentinula detonsa</name>
    <dbReference type="NCBI Taxonomy" id="2804962"/>
    <lineage>
        <taxon>Eukaryota</taxon>
        <taxon>Fungi</taxon>
        <taxon>Dikarya</taxon>
        <taxon>Basidiomycota</taxon>
        <taxon>Agaricomycotina</taxon>
        <taxon>Agaricomycetes</taxon>
        <taxon>Agaricomycetidae</taxon>
        <taxon>Agaricales</taxon>
        <taxon>Marasmiineae</taxon>
        <taxon>Omphalotaceae</taxon>
        <taxon>Lentinula</taxon>
    </lineage>
</organism>
<evidence type="ECO:0000313" key="1">
    <source>
        <dbReference type="EMBL" id="KAJ3982994.1"/>
    </source>
</evidence>
<proteinExistence type="predicted"/>
<gene>
    <name evidence="1" type="ORF">F5890DRAFT_269605</name>
</gene>
<dbReference type="AlphaFoldDB" id="A0AA38PWJ2"/>
<dbReference type="Proteomes" id="UP001163850">
    <property type="component" value="Unassembled WGS sequence"/>
</dbReference>